<feature type="region of interest" description="Disordered" evidence="10">
    <location>
        <begin position="457"/>
        <end position="491"/>
    </location>
</feature>
<evidence type="ECO:0000259" key="13">
    <source>
        <dbReference type="PROSITE" id="PS51195"/>
    </source>
</evidence>
<name>A0A8I0KVB6_9ACTO</name>
<dbReference type="PROSITE" id="PS51194">
    <property type="entry name" value="HELICASE_CTER"/>
    <property type="match status" value="1"/>
</dbReference>
<feature type="region of interest" description="Disordered" evidence="10">
    <location>
        <begin position="550"/>
        <end position="585"/>
    </location>
</feature>
<dbReference type="AlphaFoldDB" id="A0A8I0KVB6"/>
<dbReference type="CDD" id="cd00268">
    <property type="entry name" value="DEADc"/>
    <property type="match status" value="1"/>
</dbReference>
<dbReference type="InterPro" id="IPR044742">
    <property type="entry name" value="DEAD/DEAH_RhlB"/>
</dbReference>
<dbReference type="Gene3D" id="3.40.50.300">
    <property type="entry name" value="P-loop containing nucleotide triphosphate hydrolases"/>
    <property type="match status" value="2"/>
</dbReference>
<proteinExistence type="inferred from homology"/>
<feature type="compositionally biased region" description="Basic residues" evidence="10">
    <location>
        <begin position="572"/>
        <end position="585"/>
    </location>
</feature>
<dbReference type="Proteomes" id="UP000627538">
    <property type="component" value="Unassembled WGS sequence"/>
</dbReference>
<evidence type="ECO:0000256" key="3">
    <source>
        <dbReference type="ARBA" id="ARBA00022801"/>
    </source>
</evidence>
<evidence type="ECO:0000313" key="14">
    <source>
        <dbReference type="EMBL" id="MBD3688764.1"/>
    </source>
</evidence>
<dbReference type="Pfam" id="PF25399">
    <property type="entry name" value="DeaD_dimer"/>
    <property type="match status" value="1"/>
</dbReference>
<evidence type="ECO:0000256" key="8">
    <source>
        <dbReference type="PROSITE-ProRule" id="PRU00552"/>
    </source>
</evidence>
<dbReference type="InterPro" id="IPR000629">
    <property type="entry name" value="RNA-helicase_DEAD-box_CS"/>
</dbReference>
<dbReference type="GO" id="GO:0005829">
    <property type="term" value="C:cytosol"/>
    <property type="evidence" value="ECO:0007669"/>
    <property type="project" value="TreeGrafter"/>
</dbReference>
<organism evidence="14 15">
    <name type="scientific">Nanchangia anserum</name>
    <dbReference type="NCBI Taxonomy" id="2692125"/>
    <lineage>
        <taxon>Bacteria</taxon>
        <taxon>Bacillati</taxon>
        <taxon>Actinomycetota</taxon>
        <taxon>Actinomycetes</taxon>
        <taxon>Actinomycetales</taxon>
        <taxon>Actinomycetaceae</taxon>
        <taxon>Nanchangia</taxon>
    </lineage>
</organism>
<dbReference type="GO" id="GO:0005524">
    <property type="term" value="F:ATP binding"/>
    <property type="evidence" value="ECO:0007669"/>
    <property type="project" value="UniProtKB-KW"/>
</dbReference>
<evidence type="ECO:0000256" key="2">
    <source>
        <dbReference type="ARBA" id="ARBA00022741"/>
    </source>
</evidence>
<dbReference type="PROSITE" id="PS51195">
    <property type="entry name" value="Q_MOTIF"/>
    <property type="match status" value="1"/>
</dbReference>
<sequence>MSFVDLPLPQPLLDAVDAAGYREPTEIQREAIGPLMEGRDLVGVAQTGTGKTAAFGLPLLAQVTSQPGLQALVLAPTRELAQQSAKALEEFARALDDVRVVCVYGGSAYGPQIGALRRGAQVCVGTPGRVIDLMERGELVLDGVDFFVLDEADEMLRMGFAEDVEQISAFIPDGARKALFSATMPPAILKVADRYLTDPVSIEVAPQSSTVDTVTQTYAVVPFKFKMEALQRVLATSDADAAIVFVRTRADAEEIATDLQQVGIKAAALSGDVAQDERERIIARLRSAKLDVLVATDVAARGLDVERLGLVINYDVPREAEAYVHRIGRTGRAGRTGTALTFFTPRERYRMTKIVSLTGTEMTETFIPSPAQVAAHRAQALLNRCGQRLDQAELEVYYHALQDIQRTQGLDIGDIAAALLALACGDAGPTPSKRTSPGRIRREEKVDEWGRFVSASFEGGRDKAPKSGRKNPRRQASRPPSMRGARRYRIEVGKRDGVGPGAIVGAITGEGGIPGKALGSIDIYPSFSLVEIANLDHSSAAKIARARIGGRALKIREDRGRPDRAGSPRAGRGTKSRKKPREQRD</sequence>
<reference evidence="14 15" key="1">
    <citation type="submission" date="2020-08" db="EMBL/GenBank/DDBJ databases">
        <title>Winkia gen. nov., sp. nov., isolated from faeces of the Anser albifrons in China.</title>
        <authorList>
            <person name="Liu Q."/>
        </authorList>
    </citation>
    <scope>NUCLEOTIDE SEQUENCE [LARGE SCALE GENOMIC DNA]</scope>
    <source>
        <strain evidence="14 15">C62</strain>
    </source>
</reference>
<evidence type="ECO:0000256" key="10">
    <source>
        <dbReference type="SAM" id="MobiDB-lite"/>
    </source>
</evidence>
<dbReference type="InterPro" id="IPR014014">
    <property type="entry name" value="RNA_helicase_DEAD_Q_motif"/>
</dbReference>
<keyword evidence="6" id="KW-0346">Stress response</keyword>
<evidence type="ECO:0000256" key="5">
    <source>
        <dbReference type="ARBA" id="ARBA00022840"/>
    </source>
</evidence>
<dbReference type="InterPro" id="IPR050079">
    <property type="entry name" value="DEAD_box_RNA_helicase"/>
</dbReference>
<dbReference type="InterPro" id="IPR057325">
    <property type="entry name" value="DeaD_dimer"/>
</dbReference>
<comment type="similarity">
    <text evidence="7 9">Belongs to the DEAD box helicase family.</text>
</comment>
<evidence type="ECO:0000256" key="9">
    <source>
        <dbReference type="RuleBase" id="RU000492"/>
    </source>
</evidence>
<dbReference type="GO" id="GO:0003724">
    <property type="term" value="F:RNA helicase activity"/>
    <property type="evidence" value="ECO:0007669"/>
    <property type="project" value="InterPro"/>
</dbReference>
<evidence type="ECO:0000259" key="11">
    <source>
        <dbReference type="PROSITE" id="PS51192"/>
    </source>
</evidence>
<feature type="region of interest" description="Disordered" evidence="10">
    <location>
        <begin position="426"/>
        <end position="445"/>
    </location>
</feature>
<feature type="compositionally biased region" description="Basic residues" evidence="10">
    <location>
        <begin position="466"/>
        <end position="476"/>
    </location>
</feature>
<dbReference type="SMART" id="SM00490">
    <property type="entry name" value="HELICc"/>
    <property type="match status" value="1"/>
</dbReference>
<dbReference type="SUPFAM" id="SSF52540">
    <property type="entry name" value="P-loop containing nucleoside triphosphate hydrolases"/>
    <property type="match status" value="1"/>
</dbReference>
<dbReference type="PANTHER" id="PTHR47959:SF1">
    <property type="entry name" value="ATP-DEPENDENT RNA HELICASE DBPA"/>
    <property type="match status" value="1"/>
</dbReference>
<dbReference type="InterPro" id="IPR001650">
    <property type="entry name" value="Helicase_C-like"/>
</dbReference>
<evidence type="ECO:0000256" key="4">
    <source>
        <dbReference type="ARBA" id="ARBA00022806"/>
    </source>
</evidence>
<dbReference type="SMART" id="SM00487">
    <property type="entry name" value="DEXDc"/>
    <property type="match status" value="1"/>
</dbReference>
<dbReference type="RefSeq" id="WP_191070867.1">
    <property type="nucleotide sequence ID" value="NZ_JACRUO010000001.1"/>
</dbReference>
<evidence type="ECO:0000256" key="6">
    <source>
        <dbReference type="ARBA" id="ARBA00023016"/>
    </source>
</evidence>
<dbReference type="InterPro" id="IPR012677">
    <property type="entry name" value="Nucleotide-bd_a/b_plait_sf"/>
</dbReference>
<keyword evidence="15" id="KW-1185">Reference proteome</keyword>
<keyword evidence="4 9" id="KW-0347">Helicase</keyword>
<dbReference type="Pfam" id="PF00270">
    <property type="entry name" value="DEAD"/>
    <property type="match status" value="1"/>
</dbReference>
<feature type="short sequence motif" description="Q motif" evidence="8">
    <location>
        <begin position="1"/>
        <end position="29"/>
    </location>
</feature>
<dbReference type="InterPro" id="IPR014001">
    <property type="entry name" value="Helicase_ATP-bd"/>
</dbReference>
<dbReference type="EMBL" id="JACRUO010000001">
    <property type="protein sequence ID" value="MBD3688764.1"/>
    <property type="molecule type" value="Genomic_DNA"/>
</dbReference>
<evidence type="ECO:0000256" key="7">
    <source>
        <dbReference type="ARBA" id="ARBA00038437"/>
    </source>
</evidence>
<gene>
    <name evidence="14" type="ORF">H8R10_00700</name>
</gene>
<dbReference type="PROSITE" id="PS51192">
    <property type="entry name" value="HELICASE_ATP_BIND_1"/>
    <property type="match status" value="1"/>
</dbReference>
<feature type="compositionally biased region" description="Basic and acidic residues" evidence="10">
    <location>
        <begin position="554"/>
        <end position="566"/>
    </location>
</feature>
<feature type="domain" description="DEAD-box RNA helicase Q" evidence="13">
    <location>
        <begin position="1"/>
        <end position="29"/>
    </location>
</feature>
<keyword evidence="1" id="KW-0963">Cytoplasm</keyword>
<dbReference type="InterPro" id="IPR027417">
    <property type="entry name" value="P-loop_NTPase"/>
</dbReference>
<dbReference type="CDD" id="cd18787">
    <property type="entry name" value="SF2_C_DEAD"/>
    <property type="match status" value="1"/>
</dbReference>
<comment type="caution">
    <text evidence="14">The sequence shown here is derived from an EMBL/GenBank/DDBJ whole genome shotgun (WGS) entry which is preliminary data.</text>
</comment>
<evidence type="ECO:0000259" key="12">
    <source>
        <dbReference type="PROSITE" id="PS51194"/>
    </source>
</evidence>
<dbReference type="GO" id="GO:0003676">
    <property type="term" value="F:nucleic acid binding"/>
    <property type="evidence" value="ECO:0007669"/>
    <property type="project" value="InterPro"/>
</dbReference>
<dbReference type="Pfam" id="PF03880">
    <property type="entry name" value="DbpA"/>
    <property type="match status" value="1"/>
</dbReference>
<dbReference type="Pfam" id="PF00271">
    <property type="entry name" value="Helicase_C"/>
    <property type="match status" value="1"/>
</dbReference>
<dbReference type="Gene3D" id="3.30.70.330">
    <property type="match status" value="1"/>
</dbReference>
<accession>A0A8I0KVB6</accession>
<feature type="domain" description="Helicase ATP-binding" evidence="11">
    <location>
        <begin position="32"/>
        <end position="202"/>
    </location>
</feature>
<evidence type="ECO:0000256" key="1">
    <source>
        <dbReference type="ARBA" id="ARBA00022490"/>
    </source>
</evidence>
<dbReference type="PANTHER" id="PTHR47959">
    <property type="entry name" value="ATP-DEPENDENT RNA HELICASE RHLE-RELATED"/>
    <property type="match status" value="1"/>
</dbReference>
<keyword evidence="3 9" id="KW-0378">Hydrolase</keyword>
<feature type="domain" description="Helicase C-terminal" evidence="12">
    <location>
        <begin position="229"/>
        <end position="374"/>
    </location>
</feature>
<keyword evidence="2 9" id="KW-0547">Nucleotide-binding</keyword>
<dbReference type="PROSITE" id="PS00039">
    <property type="entry name" value="DEAD_ATP_HELICASE"/>
    <property type="match status" value="1"/>
</dbReference>
<protein>
    <submittedName>
        <fullName evidence="14">DEAD/DEAH box helicase</fullName>
    </submittedName>
</protein>
<keyword evidence="5 9" id="KW-0067">ATP-binding</keyword>
<evidence type="ECO:0000313" key="15">
    <source>
        <dbReference type="Proteomes" id="UP000627538"/>
    </source>
</evidence>
<dbReference type="InterPro" id="IPR005580">
    <property type="entry name" value="DbpA/CsdA_RNA-bd_dom"/>
</dbReference>
<dbReference type="GO" id="GO:0016787">
    <property type="term" value="F:hydrolase activity"/>
    <property type="evidence" value="ECO:0007669"/>
    <property type="project" value="UniProtKB-KW"/>
</dbReference>
<dbReference type="InterPro" id="IPR011545">
    <property type="entry name" value="DEAD/DEAH_box_helicase_dom"/>
</dbReference>